<keyword evidence="5" id="KW-0519">Myristate</keyword>
<feature type="compositionally biased region" description="Polar residues" evidence="12">
    <location>
        <begin position="141"/>
        <end position="154"/>
    </location>
</feature>
<gene>
    <name evidence="13" type="ORF">H4Q32_013426</name>
</gene>
<evidence type="ECO:0000256" key="2">
    <source>
        <dbReference type="ARBA" id="ARBA00004577"/>
    </source>
</evidence>
<evidence type="ECO:0000256" key="8">
    <source>
        <dbReference type="ARBA" id="ARBA00023139"/>
    </source>
</evidence>
<name>A0ABQ8M0Q8_LABRO</name>
<keyword evidence="7" id="KW-0472">Membrane</keyword>
<evidence type="ECO:0000256" key="1">
    <source>
        <dbReference type="ARBA" id="ARBA00004122"/>
    </source>
</evidence>
<keyword evidence="8" id="KW-0564">Palmitate</keyword>
<dbReference type="EMBL" id="JACTAM010000015">
    <property type="protein sequence ID" value="KAI2656479.1"/>
    <property type="molecule type" value="Genomic_DNA"/>
</dbReference>
<evidence type="ECO:0000313" key="14">
    <source>
        <dbReference type="Proteomes" id="UP000830375"/>
    </source>
</evidence>
<dbReference type="SMART" id="SM01262">
    <property type="entry name" value="LAMTOR"/>
    <property type="match status" value="2"/>
</dbReference>
<evidence type="ECO:0000256" key="11">
    <source>
        <dbReference type="ARBA" id="ARBA00032695"/>
    </source>
</evidence>
<dbReference type="Pfam" id="PF15454">
    <property type="entry name" value="LAMTOR"/>
    <property type="match status" value="2"/>
</dbReference>
<comment type="similarity">
    <text evidence="3">Belongs to the LAMTOR1 family.</text>
</comment>
<comment type="caution">
    <text evidence="13">The sequence shown here is derived from an EMBL/GenBank/DDBJ whole genome shotgun (WGS) entry which is preliminary data.</text>
</comment>
<comment type="subcellular location">
    <subcellularLocation>
        <location evidence="2">Late endosome membrane</location>
        <topology evidence="2">Lipid-anchor</topology>
        <orientation evidence="2">Cytoplasmic side</orientation>
    </subcellularLocation>
    <subcellularLocation>
        <location evidence="1">Lysosome membrane</location>
        <topology evidence="1">Lipid-anchor</topology>
        <orientation evidence="1">Cytoplasmic side</orientation>
    </subcellularLocation>
</comment>
<evidence type="ECO:0000256" key="12">
    <source>
        <dbReference type="SAM" id="MobiDB-lite"/>
    </source>
</evidence>
<feature type="compositionally biased region" description="Polar residues" evidence="12">
    <location>
        <begin position="25"/>
        <end position="37"/>
    </location>
</feature>
<keyword evidence="14" id="KW-1185">Reference proteome</keyword>
<dbReference type="PANTHER" id="PTHR13401:SF2">
    <property type="entry name" value="RAGULATOR COMPLEX PROTEIN LAMTOR1"/>
    <property type="match status" value="1"/>
</dbReference>
<evidence type="ECO:0000256" key="6">
    <source>
        <dbReference type="ARBA" id="ARBA00022753"/>
    </source>
</evidence>
<evidence type="ECO:0000256" key="9">
    <source>
        <dbReference type="ARBA" id="ARBA00023228"/>
    </source>
</evidence>
<evidence type="ECO:0000256" key="10">
    <source>
        <dbReference type="ARBA" id="ARBA00023288"/>
    </source>
</evidence>
<evidence type="ECO:0000256" key="3">
    <source>
        <dbReference type="ARBA" id="ARBA00010861"/>
    </source>
</evidence>
<reference evidence="13 14" key="1">
    <citation type="submission" date="2022-01" db="EMBL/GenBank/DDBJ databases">
        <title>A high-quality chromosome-level genome assembly of rohu carp, Labeo rohita.</title>
        <authorList>
            <person name="Arick M.A. II"/>
            <person name="Hsu C.-Y."/>
            <person name="Magbanua Z."/>
            <person name="Pechanova O."/>
            <person name="Grover C."/>
            <person name="Miller E."/>
            <person name="Thrash A."/>
            <person name="Ezzel L."/>
            <person name="Alam S."/>
            <person name="Benzie J."/>
            <person name="Hamilton M."/>
            <person name="Karsi A."/>
            <person name="Lawrence M.L."/>
            <person name="Peterson D.G."/>
        </authorList>
    </citation>
    <scope>NUCLEOTIDE SEQUENCE [LARGE SCALE GENOMIC DNA]</scope>
    <source>
        <strain evidence="14">BAU-BD-2019</strain>
        <tissue evidence="13">Blood</tissue>
    </source>
</reference>
<dbReference type="InterPro" id="IPR028209">
    <property type="entry name" value="LAMTOR1/MEH1"/>
</dbReference>
<protein>
    <recommendedName>
        <fullName evidence="4">Ragulator complex protein LAMTOR1</fullName>
    </recommendedName>
    <alternativeName>
        <fullName evidence="11">Late endosomal/lysosomal adaptor and MAPK and MTOR activator 1</fullName>
    </alternativeName>
</protein>
<dbReference type="Proteomes" id="UP000830375">
    <property type="component" value="Unassembled WGS sequence"/>
</dbReference>
<accession>A0ABQ8M0Q8</accession>
<feature type="region of interest" description="Disordered" evidence="12">
    <location>
        <begin position="16"/>
        <end position="37"/>
    </location>
</feature>
<evidence type="ECO:0000256" key="5">
    <source>
        <dbReference type="ARBA" id="ARBA00022707"/>
    </source>
</evidence>
<keyword evidence="6" id="KW-0967">Endosome</keyword>
<keyword evidence="9" id="KW-0458">Lysosome</keyword>
<evidence type="ECO:0000256" key="4">
    <source>
        <dbReference type="ARBA" id="ARBA00016099"/>
    </source>
</evidence>
<dbReference type="PANTHER" id="PTHR13401">
    <property type="entry name" value="RAGULATOR COMPLEX PROTEIN LAMTOR1"/>
    <property type="match status" value="1"/>
</dbReference>
<sequence>MGCCFSTGSNQADYVKPLISDPSLDPTNGSEQNTDSLLSNHTDEQALLAILQQTALSIIDVSAVVSQGLEQREYMDRARQYSTKLEVLNKTLSQNKPDLFPSLTSQPHQVLAADLVTYADIQQNEEVKPLIPDPNLDRKPTNGSERNADSLPSNRTDEQALLTTILQRTALNIIDVSAVDSQGMEQHEYMDRARQYSTKLEVLSRTLSQKKPVPLPSLTSQPHQVLAADLVPYADVQQVRLGY</sequence>
<keyword evidence="10" id="KW-0449">Lipoprotein</keyword>
<proteinExistence type="inferred from homology"/>
<evidence type="ECO:0000256" key="7">
    <source>
        <dbReference type="ARBA" id="ARBA00023136"/>
    </source>
</evidence>
<evidence type="ECO:0000313" key="13">
    <source>
        <dbReference type="EMBL" id="KAI2656479.1"/>
    </source>
</evidence>
<organism evidence="13 14">
    <name type="scientific">Labeo rohita</name>
    <name type="common">Indian major carp</name>
    <name type="synonym">Cyprinus rohita</name>
    <dbReference type="NCBI Taxonomy" id="84645"/>
    <lineage>
        <taxon>Eukaryota</taxon>
        <taxon>Metazoa</taxon>
        <taxon>Chordata</taxon>
        <taxon>Craniata</taxon>
        <taxon>Vertebrata</taxon>
        <taxon>Euteleostomi</taxon>
        <taxon>Actinopterygii</taxon>
        <taxon>Neopterygii</taxon>
        <taxon>Teleostei</taxon>
        <taxon>Ostariophysi</taxon>
        <taxon>Cypriniformes</taxon>
        <taxon>Cyprinidae</taxon>
        <taxon>Labeoninae</taxon>
        <taxon>Labeonini</taxon>
        <taxon>Labeo</taxon>
    </lineage>
</organism>
<feature type="region of interest" description="Disordered" evidence="12">
    <location>
        <begin position="126"/>
        <end position="156"/>
    </location>
</feature>